<protein>
    <submittedName>
        <fullName evidence="1">Uncharacterized protein</fullName>
    </submittedName>
</protein>
<accession>A0A0E9Q9J1</accession>
<reference evidence="1" key="2">
    <citation type="journal article" date="2015" name="Fish Shellfish Immunol.">
        <title>Early steps in the European eel (Anguilla anguilla)-Vibrio vulnificus interaction in the gills: Role of the RtxA13 toxin.</title>
        <authorList>
            <person name="Callol A."/>
            <person name="Pajuelo D."/>
            <person name="Ebbesson L."/>
            <person name="Teles M."/>
            <person name="MacKenzie S."/>
            <person name="Amaro C."/>
        </authorList>
    </citation>
    <scope>NUCLEOTIDE SEQUENCE</scope>
</reference>
<proteinExistence type="predicted"/>
<dbReference type="EMBL" id="GBXM01095572">
    <property type="protein sequence ID" value="JAH13005.1"/>
    <property type="molecule type" value="Transcribed_RNA"/>
</dbReference>
<name>A0A0E9Q9J1_ANGAN</name>
<reference evidence="1" key="1">
    <citation type="submission" date="2014-11" db="EMBL/GenBank/DDBJ databases">
        <authorList>
            <person name="Amaro Gonzalez C."/>
        </authorList>
    </citation>
    <scope>NUCLEOTIDE SEQUENCE</scope>
</reference>
<evidence type="ECO:0000313" key="1">
    <source>
        <dbReference type="EMBL" id="JAH13005.1"/>
    </source>
</evidence>
<organism evidence="1">
    <name type="scientific">Anguilla anguilla</name>
    <name type="common">European freshwater eel</name>
    <name type="synonym">Muraena anguilla</name>
    <dbReference type="NCBI Taxonomy" id="7936"/>
    <lineage>
        <taxon>Eukaryota</taxon>
        <taxon>Metazoa</taxon>
        <taxon>Chordata</taxon>
        <taxon>Craniata</taxon>
        <taxon>Vertebrata</taxon>
        <taxon>Euteleostomi</taxon>
        <taxon>Actinopterygii</taxon>
        <taxon>Neopterygii</taxon>
        <taxon>Teleostei</taxon>
        <taxon>Anguilliformes</taxon>
        <taxon>Anguillidae</taxon>
        <taxon>Anguilla</taxon>
    </lineage>
</organism>
<sequence length="8" mass="916">MTSSYDNV</sequence>